<reference evidence="2" key="1">
    <citation type="submission" date="2018-05" db="EMBL/GenBank/DDBJ databases">
        <authorList>
            <person name="Lanie J.A."/>
            <person name="Ng W.-L."/>
            <person name="Kazmierczak K.M."/>
            <person name="Andrzejewski T.M."/>
            <person name="Davidsen T.M."/>
            <person name="Wayne K.J."/>
            <person name="Tettelin H."/>
            <person name="Glass J.I."/>
            <person name="Rusch D."/>
            <person name="Podicherti R."/>
            <person name="Tsui H.-C.T."/>
            <person name="Winkler M.E."/>
        </authorList>
    </citation>
    <scope>NUCLEOTIDE SEQUENCE</scope>
</reference>
<sequence>SEGIPVQVVDEALYRNPPTFLVGTVDKFARLAWLGGGQEDPGVFLGASGHRTPSLVIQDELHLLSGPLGTTVGIYEAAISTVCELHGAAPKVVASTATIRDSGGQVRAIYGRNTAIFPPPGLLAKNSWFAHTSEEEPGRSYIGLLSPHHTPSTSMVRSCAIVLQGVHELHKAVTDTLDEITTTELASLDLLETEIADGDGGGREVDSESLEERRELLGHLSHEDLLIRISALSGYDFTSTEAQVRFGELVDRLGDQVPCLSDKEYDAYWTLIAYHNSLRELGKTVTFARDDIPARMEVIARDSQKTRSLHDDQIIELTSNVKAEDIPNFLSRLETGADQRNAVAFAACTNMFSTGVDVQRLGLMVVNGQPKTTSDYIQATSRVGRGAVPGLVLTQYSATKPRDRSHYENFRSYHEALYRYVEPTSVTPFSLPSRNRALPAALVIVVRHGLGYGGNADAGTVDFTSTRLAAALDRFLDRVAMADPDEA</sequence>
<dbReference type="EMBL" id="UINC01057021">
    <property type="protein sequence ID" value="SVB77740.1"/>
    <property type="molecule type" value="Genomic_DNA"/>
</dbReference>
<dbReference type="InterPro" id="IPR001650">
    <property type="entry name" value="Helicase_C-like"/>
</dbReference>
<dbReference type="Gene3D" id="3.40.50.300">
    <property type="entry name" value="P-loop containing nucleotide triphosphate hydrolases"/>
    <property type="match status" value="1"/>
</dbReference>
<evidence type="ECO:0000313" key="2">
    <source>
        <dbReference type="EMBL" id="SVB77740.1"/>
    </source>
</evidence>
<dbReference type="InterPro" id="IPR027417">
    <property type="entry name" value="P-loop_NTPase"/>
</dbReference>
<feature type="non-terminal residue" evidence="2">
    <location>
        <position position="487"/>
    </location>
</feature>
<feature type="non-terminal residue" evidence="2">
    <location>
        <position position="1"/>
    </location>
</feature>
<dbReference type="AlphaFoldDB" id="A0A382GRI4"/>
<gene>
    <name evidence="2" type="ORF">METZ01_LOCUS230594</name>
</gene>
<feature type="domain" description="Helicase C-terminal" evidence="1">
    <location>
        <begin position="270"/>
        <end position="432"/>
    </location>
</feature>
<dbReference type="SUPFAM" id="SSF52540">
    <property type="entry name" value="P-loop containing nucleoside triphosphate hydrolases"/>
    <property type="match status" value="1"/>
</dbReference>
<dbReference type="PROSITE" id="PS51194">
    <property type="entry name" value="HELICASE_CTER"/>
    <property type="match status" value="1"/>
</dbReference>
<proteinExistence type="predicted"/>
<dbReference type="CDD" id="cd18785">
    <property type="entry name" value="SF2_C"/>
    <property type="match status" value="1"/>
</dbReference>
<evidence type="ECO:0000259" key="1">
    <source>
        <dbReference type="PROSITE" id="PS51194"/>
    </source>
</evidence>
<organism evidence="2">
    <name type="scientific">marine metagenome</name>
    <dbReference type="NCBI Taxonomy" id="408172"/>
    <lineage>
        <taxon>unclassified sequences</taxon>
        <taxon>metagenomes</taxon>
        <taxon>ecological metagenomes</taxon>
    </lineage>
</organism>
<accession>A0A382GRI4</accession>
<name>A0A382GRI4_9ZZZZ</name>
<protein>
    <recommendedName>
        <fullName evidence="1">Helicase C-terminal domain-containing protein</fullName>
    </recommendedName>
</protein>